<protein>
    <submittedName>
        <fullName evidence="2">Uncharacterized protein</fullName>
    </submittedName>
</protein>
<feature type="compositionally biased region" description="Basic residues" evidence="1">
    <location>
        <begin position="7"/>
        <end position="26"/>
    </location>
</feature>
<reference evidence="2 3" key="1">
    <citation type="submission" date="2023-08" db="EMBL/GenBank/DDBJ databases">
        <authorList>
            <person name="Sharma P."/>
            <person name="Verma V."/>
            <person name="Mohan M.K."/>
            <person name="Dubey A.K."/>
        </authorList>
    </citation>
    <scope>NUCLEOTIDE SEQUENCE [LARGE SCALE GENOMIC DNA]</scope>
    <source>
        <strain evidence="2 3">ADP4</strain>
    </source>
</reference>
<organism evidence="2 3">
    <name type="scientific">Streptomyces chrestomyceticus</name>
    <dbReference type="NCBI Taxonomy" id="68185"/>
    <lineage>
        <taxon>Bacteria</taxon>
        <taxon>Bacillati</taxon>
        <taxon>Actinomycetota</taxon>
        <taxon>Actinomycetes</taxon>
        <taxon>Kitasatosporales</taxon>
        <taxon>Streptomycetaceae</taxon>
        <taxon>Streptomyces</taxon>
    </lineage>
</organism>
<feature type="compositionally biased region" description="Low complexity" evidence="1">
    <location>
        <begin position="41"/>
        <end position="58"/>
    </location>
</feature>
<keyword evidence="3" id="KW-1185">Reference proteome</keyword>
<evidence type="ECO:0000256" key="1">
    <source>
        <dbReference type="SAM" id="MobiDB-lite"/>
    </source>
</evidence>
<evidence type="ECO:0000313" key="2">
    <source>
        <dbReference type="EMBL" id="MEF3113856.1"/>
    </source>
</evidence>
<proteinExistence type="predicted"/>
<dbReference type="RefSeq" id="WP_331786435.1">
    <property type="nucleotide sequence ID" value="NZ_JAVFKM010000004.1"/>
</dbReference>
<dbReference type="EMBL" id="JAVFKM010000004">
    <property type="protein sequence ID" value="MEF3113856.1"/>
    <property type="molecule type" value="Genomic_DNA"/>
</dbReference>
<name>A0ABU7WRE3_9ACTN</name>
<sequence>MSPPKTTTKKPKTTTKKPKTTTKKPKTTTTHKATTTKKPKTTTSHKPTTTKKPTTTTPKPKPIKKITAGSETHRELKKDQASLVRGITVEVPVTVTRDDNTTDKQTLRCAYRMEPNPHDNPKYNKNQLAFYDAAGKALGDYVTANGKLPKPKGDNYPAFSFEWYKVKYTVDSWEQGIGHGYKAKLSPDGQEFEI</sequence>
<accession>A0ABU7WRE3</accession>
<comment type="caution">
    <text evidence="2">The sequence shown here is derived from an EMBL/GenBank/DDBJ whole genome shotgun (WGS) entry which is preliminary data.</text>
</comment>
<gene>
    <name evidence="2" type="ORF">RB636_11725</name>
</gene>
<evidence type="ECO:0000313" key="3">
    <source>
        <dbReference type="Proteomes" id="UP001348265"/>
    </source>
</evidence>
<feature type="region of interest" description="Disordered" evidence="1">
    <location>
        <begin position="1"/>
        <end position="79"/>
    </location>
</feature>
<dbReference type="Proteomes" id="UP001348265">
    <property type="component" value="Unassembled WGS sequence"/>
</dbReference>